<dbReference type="InterPro" id="IPR001764">
    <property type="entry name" value="Glyco_hydro_3_N"/>
</dbReference>
<feature type="domain" description="Fibronectin type III-like" evidence="3">
    <location>
        <begin position="609"/>
        <end position="676"/>
    </location>
</feature>
<dbReference type="PRINTS" id="PR00133">
    <property type="entry name" value="GLHYDRLASE3"/>
</dbReference>
<evidence type="ECO:0000256" key="1">
    <source>
        <dbReference type="ARBA" id="ARBA00005336"/>
    </source>
</evidence>
<dbReference type="SUPFAM" id="SSF51445">
    <property type="entry name" value="(Trans)glycosidases"/>
    <property type="match status" value="1"/>
</dbReference>
<dbReference type="RefSeq" id="WP_111277045.1">
    <property type="nucleotide sequence ID" value="NZ_QFYS01000007.1"/>
</dbReference>
<dbReference type="InterPro" id="IPR013783">
    <property type="entry name" value="Ig-like_fold"/>
</dbReference>
<dbReference type="OrthoDB" id="9781691at2"/>
<name>A0A328BAK9_9CAUL</name>
<gene>
    <name evidence="4" type="ORF">DJ019_15905</name>
</gene>
<organism evidence="4 5">
    <name type="scientific">Phenylobacterium kunshanense</name>
    <dbReference type="NCBI Taxonomy" id="1445034"/>
    <lineage>
        <taxon>Bacteria</taxon>
        <taxon>Pseudomonadati</taxon>
        <taxon>Pseudomonadota</taxon>
        <taxon>Alphaproteobacteria</taxon>
        <taxon>Caulobacterales</taxon>
        <taxon>Caulobacteraceae</taxon>
        <taxon>Phenylobacterium</taxon>
    </lineage>
</organism>
<dbReference type="InterPro" id="IPR017853">
    <property type="entry name" value="GH"/>
</dbReference>
<dbReference type="Gene3D" id="3.20.20.300">
    <property type="entry name" value="Glycoside hydrolase, family 3, N-terminal domain"/>
    <property type="match status" value="1"/>
</dbReference>
<dbReference type="GO" id="GO:0004553">
    <property type="term" value="F:hydrolase activity, hydrolyzing O-glycosyl compounds"/>
    <property type="evidence" value="ECO:0007669"/>
    <property type="project" value="InterPro"/>
</dbReference>
<dbReference type="InterPro" id="IPR050288">
    <property type="entry name" value="Cellulose_deg_GH3"/>
</dbReference>
<evidence type="ECO:0000259" key="3">
    <source>
        <dbReference type="SMART" id="SM01217"/>
    </source>
</evidence>
<keyword evidence="2 4" id="KW-0378">Hydrolase</keyword>
<evidence type="ECO:0000256" key="2">
    <source>
        <dbReference type="ARBA" id="ARBA00022801"/>
    </source>
</evidence>
<evidence type="ECO:0000313" key="5">
    <source>
        <dbReference type="Proteomes" id="UP000249524"/>
    </source>
</evidence>
<accession>A0A328BAK9</accession>
<comment type="similarity">
    <text evidence="1">Belongs to the glycosyl hydrolase 3 family.</text>
</comment>
<dbReference type="SMART" id="SM01217">
    <property type="entry name" value="Fn3_like"/>
    <property type="match status" value="1"/>
</dbReference>
<dbReference type="Proteomes" id="UP000249524">
    <property type="component" value="Unassembled WGS sequence"/>
</dbReference>
<proteinExistence type="inferred from homology"/>
<dbReference type="PANTHER" id="PTHR42715">
    <property type="entry name" value="BETA-GLUCOSIDASE"/>
    <property type="match status" value="1"/>
</dbReference>
<dbReference type="Pfam" id="PF14310">
    <property type="entry name" value="Fn3-like"/>
    <property type="match status" value="1"/>
</dbReference>
<dbReference type="InterPro" id="IPR026891">
    <property type="entry name" value="Fn3-like"/>
</dbReference>
<dbReference type="GO" id="GO:0005975">
    <property type="term" value="P:carbohydrate metabolic process"/>
    <property type="evidence" value="ECO:0007669"/>
    <property type="project" value="InterPro"/>
</dbReference>
<comment type="caution">
    <text evidence="4">The sequence shown here is derived from an EMBL/GenBank/DDBJ whole genome shotgun (WGS) entry which is preliminary data.</text>
</comment>
<dbReference type="InterPro" id="IPR002772">
    <property type="entry name" value="Glyco_hydro_3_C"/>
</dbReference>
<evidence type="ECO:0000313" key="4">
    <source>
        <dbReference type="EMBL" id="RAK63735.1"/>
    </source>
</evidence>
<dbReference type="Pfam" id="PF01915">
    <property type="entry name" value="Glyco_hydro_3_C"/>
    <property type="match status" value="1"/>
</dbReference>
<dbReference type="Gene3D" id="2.60.40.10">
    <property type="entry name" value="Immunoglobulins"/>
    <property type="match status" value="1"/>
</dbReference>
<reference evidence="4 5" key="1">
    <citation type="submission" date="2018-05" db="EMBL/GenBank/DDBJ databases">
        <authorList>
            <person name="Lanie J.A."/>
            <person name="Ng W.-L."/>
            <person name="Kazmierczak K.M."/>
            <person name="Andrzejewski T.M."/>
            <person name="Davidsen T.M."/>
            <person name="Wayne K.J."/>
            <person name="Tettelin H."/>
            <person name="Glass J.I."/>
            <person name="Rusch D."/>
            <person name="Podicherti R."/>
            <person name="Tsui H.-C.T."/>
            <person name="Winkler M.E."/>
        </authorList>
    </citation>
    <scope>NUCLEOTIDE SEQUENCE [LARGE SCALE GENOMIC DNA]</scope>
    <source>
        <strain evidence="4 5">BUT-10</strain>
    </source>
</reference>
<dbReference type="InterPro" id="IPR036962">
    <property type="entry name" value="Glyco_hydro_3_N_sf"/>
</dbReference>
<dbReference type="Pfam" id="PF00933">
    <property type="entry name" value="Glyco_hydro_3"/>
    <property type="match status" value="1"/>
</dbReference>
<dbReference type="SUPFAM" id="SSF52279">
    <property type="entry name" value="Beta-D-glucan exohydrolase, C-terminal domain"/>
    <property type="match status" value="1"/>
</dbReference>
<dbReference type="AlphaFoldDB" id="A0A328BAK9"/>
<dbReference type="EMBL" id="QFYS01000007">
    <property type="protein sequence ID" value="RAK63735.1"/>
    <property type="molecule type" value="Genomic_DNA"/>
</dbReference>
<dbReference type="Gene3D" id="3.40.50.1700">
    <property type="entry name" value="Glycoside hydrolase family 3 C-terminal domain"/>
    <property type="match status" value="1"/>
</dbReference>
<dbReference type="InterPro" id="IPR036881">
    <property type="entry name" value="Glyco_hydro_3_C_sf"/>
</dbReference>
<keyword evidence="5" id="KW-1185">Reference proteome</keyword>
<protein>
    <submittedName>
        <fullName evidence="4">Glycosyl hydrolase</fullName>
    </submittedName>
</protein>
<dbReference type="PANTHER" id="PTHR42715:SF10">
    <property type="entry name" value="BETA-GLUCOSIDASE"/>
    <property type="match status" value="1"/>
</dbReference>
<sequence>MAGDPDARAAALLDRMSLDEQIALLHGHMPLVMKPRPQGVQKSAGWVPGQDRTGIPALHETDASLGVSAAGRRDDPATALPGGLALAAAWSPELAEEAGAMIAGEARAKGFNVLLAGGVNLTREPRCGRNFEYLGEDPLLAGVLCGASIRGIQSRHIVSTIKHFALNSQETGRMVLSANIDEAAFRESDLLAFRIAIEIGDPGSVMCAYNRVGGTYASEHAWLLTDVLRGDWGYKGWVMSDWGAVHSLAAAGAGLDQQSGQELDPEVFFDEPLKDAVVAGDIGQGRVREMAHRTLRAMYACGLFDHPVSPGEPDLAFGAQIARKAAEAGIVLLKNDGGLLPLTSPKRIAVIGGHADVGVLSGGGSSQVIPKGSTRFDPPANAPRWSAGVIYHPDPPLAAIRDRAKGAEVIFDDGTDPARAAAVAATADVAVLFAVEWATEALDTTLALPDGQDDLIATVAAAQPATIVVLETGNPVFMPWLDAVPAVLEAWYPGSEGGKAIAALLFGDANPSGRLPITFPASTDQLPHPMLPGSDLPIVNERGDTPPFDIDYAEGADVGYRWFARNGAEPLFPFGHGLTYTTFAYADLAADGLGVSFDLANTGDRAGTEVAQLYLTAAPGRTQQRLLGWARVNLAAGESQRVTITADPRLLADWDAAAHAYLVRGGAYEVAVGRSARDLLLTGTLQAGPQNLGA</sequence>